<accession>A0A914CZG5</accession>
<comment type="subcellular location">
    <subcellularLocation>
        <location evidence="1">Membrane</location>
    </subcellularLocation>
</comment>
<keyword evidence="4 6" id="KW-0472">Membrane</keyword>
<name>A0A914CZG5_9BILA</name>
<dbReference type="GO" id="GO:0016020">
    <property type="term" value="C:membrane"/>
    <property type="evidence" value="ECO:0007669"/>
    <property type="project" value="UniProtKB-SubCell"/>
</dbReference>
<keyword evidence="3 6" id="KW-1133">Transmembrane helix</keyword>
<dbReference type="InterPro" id="IPR019424">
    <property type="entry name" value="7TM_GPCR_Srsx"/>
</dbReference>
<dbReference type="SUPFAM" id="SSF81321">
    <property type="entry name" value="Family A G protein-coupled receptor-like"/>
    <property type="match status" value="1"/>
</dbReference>
<evidence type="ECO:0000313" key="9">
    <source>
        <dbReference type="WBParaSite" id="ACRNAN_scaffold1629.g19470.t1"/>
    </source>
</evidence>
<evidence type="ECO:0000256" key="3">
    <source>
        <dbReference type="ARBA" id="ARBA00022989"/>
    </source>
</evidence>
<feature type="transmembrane region" description="Helical" evidence="6">
    <location>
        <begin position="29"/>
        <end position="56"/>
    </location>
</feature>
<proteinExistence type="predicted"/>
<feature type="transmembrane region" description="Helical" evidence="6">
    <location>
        <begin position="223"/>
        <end position="245"/>
    </location>
</feature>
<feature type="domain" description="G-protein coupled receptors family 1 profile" evidence="7">
    <location>
        <begin position="49"/>
        <end position="250"/>
    </location>
</feature>
<feature type="transmembrane region" description="Helical" evidence="6">
    <location>
        <begin position="144"/>
        <end position="163"/>
    </location>
</feature>
<dbReference type="PROSITE" id="PS50262">
    <property type="entry name" value="G_PROTEIN_RECEP_F1_2"/>
    <property type="match status" value="1"/>
</dbReference>
<feature type="transmembrane region" description="Helical" evidence="6">
    <location>
        <begin position="105"/>
        <end position="123"/>
    </location>
</feature>
<evidence type="ECO:0000256" key="6">
    <source>
        <dbReference type="SAM" id="Phobius"/>
    </source>
</evidence>
<feature type="region of interest" description="Disordered" evidence="5">
    <location>
        <begin position="1"/>
        <end position="21"/>
    </location>
</feature>
<evidence type="ECO:0000256" key="2">
    <source>
        <dbReference type="ARBA" id="ARBA00022692"/>
    </source>
</evidence>
<dbReference type="PANTHER" id="PTHR23360:SF5">
    <property type="entry name" value="G-PROTEIN COUPLED RECEPTORS FAMILY 1 PROFILE DOMAIN-CONTAINING PROTEIN"/>
    <property type="match status" value="1"/>
</dbReference>
<protein>
    <submittedName>
        <fullName evidence="9">G-protein coupled receptors family 1 profile domain-containing protein</fullName>
    </submittedName>
</protein>
<evidence type="ECO:0000259" key="7">
    <source>
        <dbReference type="PROSITE" id="PS50262"/>
    </source>
</evidence>
<dbReference type="WBParaSite" id="ACRNAN_scaffold1629.g19470.t1">
    <property type="protein sequence ID" value="ACRNAN_scaffold1629.g19470.t1"/>
    <property type="gene ID" value="ACRNAN_scaffold1629.g19470"/>
</dbReference>
<dbReference type="GO" id="GO:0004930">
    <property type="term" value="F:G protein-coupled receptor activity"/>
    <property type="evidence" value="ECO:0007669"/>
    <property type="project" value="InterPro"/>
</dbReference>
<dbReference type="InterPro" id="IPR047130">
    <property type="entry name" value="7TM_GPCR_Srsx_nematod"/>
</dbReference>
<organism evidence="8 9">
    <name type="scientific">Acrobeloides nanus</name>
    <dbReference type="NCBI Taxonomy" id="290746"/>
    <lineage>
        <taxon>Eukaryota</taxon>
        <taxon>Metazoa</taxon>
        <taxon>Ecdysozoa</taxon>
        <taxon>Nematoda</taxon>
        <taxon>Chromadorea</taxon>
        <taxon>Rhabditida</taxon>
        <taxon>Tylenchina</taxon>
        <taxon>Cephalobomorpha</taxon>
        <taxon>Cephaloboidea</taxon>
        <taxon>Cephalobidae</taxon>
        <taxon>Acrobeloides</taxon>
    </lineage>
</organism>
<evidence type="ECO:0000256" key="4">
    <source>
        <dbReference type="ARBA" id="ARBA00023136"/>
    </source>
</evidence>
<reference evidence="9" key="1">
    <citation type="submission" date="2022-11" db="UniProtKB">
        <authorList>
            <consortium name="WormBaseParasite"/>
        </authorList>
    </citation>
    <scope>IDENTIFICATION</scope>
</reference>
<evidence type="ECO:0000256" key="1">
    <source>
        <dbReference type="ARBA" id="ARBA00004370"/>
    </source>
</evidence>
<dbReference type="Proteomes" id="UP000887540">
    <property type="component" value="Unplaced"/>
</dbReference>
<dbReference type="Gene3D" id="1.20.1070.10">
    <property type="entry name" value="Rhodopsin 7-helix transmembrane proteins"/>
    <property type="match status" value="1"/>
</dbReference>
<dbReference type="PANTHER" id="PTHR23360">
    <property type="entry name" value="G-PROTEIN COUPLED RECEPTORS FAMILY 1 PROFILE DOMAIN-CONTAINING PROTEIN-RELATED"/>
    <property type="match status" value="1"/>
</dbReference>
<feature type="transmembrane region" description="Helical" evidence="6">
    <location>
        <begin position="68"/>
        <end position="93"/>
    </location>
</feature>
<keyword evidence="2 6" id="KW-0812">Transmembrane</keyword>
<keyword evidence="8" id="KW-1185">Reference proteome</keyword>
<dbReference type="SMART" id="SM01381">
    <property type="entry name" value="7TM_GPCR_Srsx"/>
    <property type="match status" value="1"/>
</dbReference>
<evidence type="ECO:0000313" key="8">
    <source>
        <dbReference type="Proteomes" id="UP000887540"/>
    </source>
</evidence>
<sequence length="250" mass="28543">MDLNSIYPSEQQDDVTNSSLPWETPNDNIGALIVPTFILFGICGIGVIGNFCLAWVTFKGRNFRSNCYTFIVLNAMSSIVMELWSLSYIHYAINAKYYTTLECRAIGIVPTYCMNISIMLTVMTSADRLFVMVAPKKYLSFSRLTYLIITIAIPIITSAYWAFLSYSNSTEHKDIPHNRKYHIFQWEGPNPMESTQSKRTESNKPAICVFHNYIKDDVAVAHAIFNFVISFGLLLAHCYLCNFCYNKEDC</sequence>
<dbReference type="AlphaFoldDB" id="A0A914CZG5"/>
<dbReference type="Pfam" id="PF10320">
    <property type="entry name" value="7TM_GPCR_Srsx"/>
    <property type="match status" value="1"/>
</dbReference>
<dbReference type="InterPro" id="IPR000276">
    <property type="entry name" value="GPCR_Rhodpsn"/>
</dbReference>
<dbReference type="InterPro" id="IPR017452">
    <property type="entry name" value="GPCR_Rhodpsn_7TM"/>
</dbReference>
<evidence type="ECO:0000256" key="5">
    <source>
        <dbReference type="SAM" id="MobiDB-lite"/>
    </source>
</evidence>
<dbReference type="CDD" id="cd00637">
    <property type="entry name" value="7tm_classA_rhodopsin-like"/>
    <property type="match status" value="1"/>
</dbReference>